<keyword evidence="10" id="KW-0744">Spermatogenesis</keyword>
<dbReference type="eggNOG" id="KOG0583">
    <property type="taxonomic scope" value="Eukaryota"/>
</dbReference>
<dbReference type="HOGENOM" id="CLU_000288_63_0_1"/>
<dbReference type="Pfam" id="PF00069">
    <property type="entry name" value="Pkinase"/>
    <property type="match status" value="1"/>
</dbReference>
<keyword evidence="12" id="KW-0418">Kinase</keyword>
<feature type="binding site" evidence="11">
    <location>
        <position position="75"/>
    </location>
    <ligand>
        <name>ATP</name>
        <dbReference type="ChEBI" id="CHEBI:30616"/>
    </ligand>
</feature>
<dbReference type="PANTHER" id="PTHR24346">
    <property type="entry name" value="MAP/MICROTUBULE AFFINITY-REGULATING KINASE"/>
    <property type="match status" value="1"/>
</dbReference>
<evidence type="ECO:0000313" key="16">
    <source>
        <dbReference type="Proteomes" id="UP000015101"/>
    </source>
</evidence>
<reference evidence="14 16" key="2">
    <citation type="journal article" date="2013" name="Nature">
        <title>Insights into bilaterian evolution from three spiralian genomes.</title>
        <authorList>
            <person name="Simakov O."/>
            <person name="Marletaz F."/>
            <person name="Cho S.J."/>
            <person name="Edsinger-Gonzales E."/>
            <person name="Havlak P."/>
            <person name="Hellsten U."/>
            <person name="Kuo D.H."/>
            <person name="Larsson T."/>
            <person name="Lv J."/>
            <person name="Arendt D."/>
            <person name="Savage R."/>
            <person name="Osoegawa K."/>
            <person name="de Jong P."/>
            <person name="Grimwood J."/>
            <person name="Chapman J.A."/>
            <person name="Shapiro H."/>
            <person name="Aerts A."/>
            <person name="Otillar R.P."/>
            <person name="Terry A.Y."/>
            <person name="Boore J.L."/>
            <person name="Grigoriev I.V."/>
            <person name="Lindberg D.R."/>
            <person name="Seaver E.C."/>
            <person name="Weisblat D.A."/>
            <person name="Putnam N.H."/>
            <person name="Rokhsar D.S."/>
        </authorList>
    </citation>
    <scope>NUCLEOTIDE SEQUENCE</scope>
</reference>
<evidence type="ECO:0000256" key="12">
    <source>
        <dbReference type="RuleBase" id="RU000304"/>
    </source>
</evidence>
<dbReference type="OrthoDB" id="504170at2759"/>
<evidence type="ECO:0000256" key="6">
    <source>
        <dbReference type="ARBA" id="ARBA00022782"/>
    </source>
</evidence>
<dbReference type="InParanoid" id="T1G3R0"/>
<keyword evidence="7 11" id="KW-0067">ATP-binding</keyword>
<dbReference type="Gene3D" id="1.10.510.10">
    <property type="entry name" value="Transferase(Phosphotransferase) domain 1"/>
    <property type="match status" value="1"/>
</dbReference>
<feature type="domain" description="Protein kinase" evidence="13">
    <location>
        <begin position="45"/>
        <end position="298"/>
    </location>
</feature>
<dbReference type="Proteomes" id="UP000015101">
    <property type="component" value="Unassembled WGS sequence"/>
</dbReference>
<keyword evidence="8" id="KW-0460">Magnesium</keyword>
<evidence type="ECO:0000256" key="9">
    <source>
        <dbReference type="ARBA" id="ARBA00022843"/>
    </source>
</evidence>
<evidence type="ECO:0000256" key="10">
    <source>
        <dbReference type="ARBA" id="ARBA00022871"/>
    </source>
</evidence>
<dbReference type="InterPro" id="IPR017441">
    <property type="entry name" value="Protein_kinase_ATP_BS"/>
</dbReference>
<organism evidence="15 16">
    <name type="scientific">Helobdella robusta</name>
    <name type="common">Californian leech</name>
    <dbReference type="NCBI Taxonomy" id="6412"/>
    <lineage>
        <taxon>Eukaryota</taxon>
        <taxon>Metazoa</taxon>
        <taxon>Spiralia</taxon>
        <taxon>Lophotrochozoa</taxon>
        <taxon>Annelida</taxon>
        <taxon>Clitellata</taxon>
        <taxon>Hirudinea</taxon>
        <taxon>Rhynchobdellida</taxon>
        <taxon>Glossiphoniidae</taxon>
        <taxon>Helobdella</taxon>
    </lineage>
</organism>
<dbReference type="EMBL" id="AMQM01004390">
    <property type="status" value="NOT_ANNOTATED_CDS"/>
    <property type="molecule type" value="Genomic_DNA"/>
</dbReference>
<keyword evidence="4" id="KW-0479">Metal-binding</keyword>
<protein>
    <recommendedName>
        <fullName evidence="13">Protein kinase domain-containing protein</fullName>
    </recommendedName>
</protein>
<evidence type="ECO:0000256" key="11">
    <source>
        <dbReference type="PROSITE-ProRule" id="PRU10141"/>
    </source>
</evidence>
<dbReference type="PROSITE" id="PS50011">
    <property type="entry name" value="PROTEIN_KINASE_DOM"/>
    <property type="match status" value="1"/>
</dbReference>
<keyword evidence="5 11" id="KW-0547">Nucleotide-binding</keyword>
<dbReference type="CTD" id="20215708"/>
<dbReference type="OMA" id="AIAFMHT"/>
<comment type="cofactor">
    <cofactor evidence="1">
        <name>Mg(2+)</name>
        <dbReference type="ChEBI" id="CHEBI:18420"/>
    </cofactor>
</comment>
<proteinExistence type="inferred from homology"/>
<dbReference type="STRING" id="6412.T1G3R0"/>
<evidence type="ECO:0000256" key="1">
    <source>
        <dbReference type="ARBA" id="ARBA00001946"/>
    </source>
</evidence>
<keyword evidence="6" id="KW-0221">Differentiation</keyword>
<keyword evidence="16" id="KW-1185">Reference proteome</keyword>
<dbReference type="GO" id="GO:0004674">
    <property type="term" value="F:protein serine/threonine kinase activity"/>
    <property type="evidence" value="ECO:0000318"/>
    <property type="project" value="GO_Central"/>
</dbReference>
<evidence type="ECO:0000256" key="4">
    <source>
        <dbReference type="ARBA" id="ARBA00022723"/>
    </source>
</evidence>
<dbReference type="PROSITE" id="PS00108">
    <property type="entry name" value="PROTEIN_KINASE_ST"/>
    <property type="match status" value="1"/>
</dbReference>
<reference evidence="16" key="1">
    <citation type="submission" date="2012-12" db="EMBL/GenBank/DDBJ databases">
        <authorList>
            <person name="Hellsten U."/>
            <person name="Grimwood J."/>
            <person name="Chapman J.A."/>
            <person name="Shapiro H."/>
            <person name="Aerts A."/>
            <person name="Otillar R.P."/>
            <person name="Terry A.Y."/>
            <person name="Boore J.L."/>
            <person name="Simakov O."/>
            <person name="Marletaz F."/>
            <person name="Cho S.-J."/>
            <person name="Edsinger-Gonzales E."/>
            <person name="Havlak P."/>
            <person name="Kuo D.-H."/>
            <person name="Larsson T."/>
            <person name="Lv J."/>
            <person name="Arendt D."/>
            <person name="Savage R."/>
            <person name="Osoegawa K."/>
            <person name="de Jong P."/>
            <person name="Lindberg D.R."/>
            <person name="Seaver E.C."/>
            <person name="Weisblat D.A."/>
            <person name="Putnam N.H."/>
            <person name="Grigoriev I.V."/>
            <person name="Rokhsar D.S."/>
        </authorList>
    </citation>
    <scope>NUCLEOTIDE SEQUENCE</scope>
</reference>
<evidence type="ECO:0000313" key="14">
    <source>
        <dbReference type="EMBL" id="ESO03855.1"/>
    </source>
</evidence>
<accession>T1G3R0</accession>
<comment type="similarity">
    <text evidence="12">Belongs to the protein kinase superfamily.</text>
</comment>
<gene>
    <name evidence="15" type="primary">20215708</name>
    <name evidence="14" type="ORF">HELRODRAFT_79615</name>
</gene>
<dbReference type="InterPro" id="IPR011009">
    <property type="entry name" value="Kinase-like_dom_sf"/>
</dbReference>
<dbReference type="InterPro" id="IPR008271">
    <property type="entry name" value="Ser/Thr_kinase_AS"/>
</dbReference>
<evidence type="ECO:0000256" key="3">
    <source>
        <dbReference type="ARBA" id="ARBA00022553"/>
    </source>
</evidence>
<dbReference type="InterPro" id="IPR000719">
    <property type="entry name" value="Prot_kinase_dom"/>
</dbReference>
<sequence length="300" mass="34344">MREAHQTCKRNCHNRCTARCYSSQLVVQRIEQRPSYHDDLIKRGILVKGSLGSGSYSKVKKAVDVYANFAKIAIKIIDKCHATKDYLDRFLPRELSIWIRLCHPNLIKLIDFFEENMRVYMVIEYAPGGDALNYIQKKGPLDETQAKSWLNQIINALSYMHSRNVAHRDLKLENLLLFDNCTRIKLCDFGFVKHIQPNNCLSDTFCGSKAYAAPEILSGQAYDPKKGDVWALGVVLFIIITGKMPFNETRGIKNVLEEQAALNLGEINTCFEKIILQAFTWNVALRPDIDSLQLDPWIED</sequence>
<dbReference type="FunFam" id="1.10.510.10:FF:001415">
    <property type="entry name" value="Predicted protein"/>
    <property type="match status" value="1"/>
</dbReference>
<evidence type="ECO:0000256" key="5">
    <source>
        <dbReference type="ARBA" id="ARBA00022741"/>
    </source>
</evidence>
<evidence type="ECO:0000313" key="15">
    <source>
        <dbReference type="EnsemblMetazoa" id="HelroP79615"/>
    </source>
</evidence>
<dbReference type="GO" id="GO:0007286">
    <property type="term" value="P:spermatid development"/>
    <property type="evidence" value="ECO:0000318"/>
    <property type="project" value="GO_Central"/>
</dbReference>
<dbReference type="GO" id="GO:0005524">
    <property type="term" value="F:ATP binding"/>
    <property type="evidence" value="ECO:0007669"/>
    <property type="project" value="UniProtKB-UniRule"/>
</dbReference>
<keyword evidence="12" id="KW-0808">Transferase</keyword>
<evidence type="ECO:0000256" key="7">
    <source>
        <dbReference type="ARBA" id="ARBA00022840"/>
    </source>
</evidence>
<dbReference type="GeneID" id="20215708"/>
<dbReference type="SUPFAM" id="SSF56112">
    <property type="entry name" value="Protein kinase-like (PK-like)"/>
    <property type="match status" value="1"/>
</dbReference>
<dbReference type="EnsemblMetazoa" id="HelroT79615">
    <property type="protein sequence ID" value="HelroP79615"/>
    <property type="gene ID" value="HelroG79615"/>
</dbReference>
<dbReference type="KEGG" id="hro:HELRODRAFT_79615"/>
<name>T1G3R0_HELRO</name>
<keyword evidence="2" id="KW-0217">Developmental protein</keyword>
<evidence type="ECO:0000256" key="2">
    <source>
        <dbReference type="ARBA" id="ARBA00022473"/>
    </source>
</evidence>
<dbReference type="PROSITE" id="PS00107">
    <property type="entry name" value="PROTEIN_KINASE_ATP"/>
    <property type="match status" value="1"/>
</dbReference>
<reference evidence="15" key="3">
    <citation type="submission" date="2015-06" db="UniProtKB">
        <authorList>
            <consortium name="EnsemblMetazoa"/>
        </authorList>
    </citation>
    <scope>IDENTIFICATION</scope>
</reference>
<dbReference type="AlphaFoldDB" id="T1G3R0"/>
<evidence type="ECO:0000259" key="13">
    <source>
        <dbReference type="PROSITE" id="PS50011"/>
    </source>
</evidence>
<evidence type="ECO:0000256" key="8">
    <source>
        <dbReference type="ARBA" id="ARBA00022842"/>
    </source>
</evidence>
<dbReference type="PANTHER" id="PTHR24346:SF102">
    <property type="entry name" value="TESTIS-SPECIFIC SERINE_THREONINE-PROTEIN KINASE 1"/>
    <property type="match status" value="1"/>
</dbReference>
<keyword evidence="3" id="KW-0597">Phosphoprotein</keyword>
<dbReference type="SMART" id="SM00220">
    <property type="entry name" value="S_TKc"/>
    <property type="match status" value="1"/>
</dbReference>
<keyword evidence="12" id="KW-0723">Serine/threonine-protein kinase</keyword>
<dbReference type="EMBL" id="KB096551">
    <property type="protein sequence ID" value="ESO03855.1"/>
    <property type="molecule type" value="Genomic_DNA"/>
</dbReference>
<keyword evidence="9" id="KW-0832">Ubl conjugation</keyword>
<dbReference type="RefSeq" id="XP_009017791.1">
    <property type="nucleotide sequence ID" value="XM_009019543.1"/>
</dbReference>
<dbReference type="GO" id="GO:0000287">
    <property type="term" value="F:magnesium ion binding"/>
    <property type="evidence" value="ECO:0007669"/>
    <property type="project" value="UniProtKB-ARBA"/>
</dbReference>